<name>A0ABM6GGJ7_9BACT</name>
<evidence type="ECO:0000313" key="2">
    <source>
        <dbReference type="Proteomes" id="UP000185490"/>
    </source>
</evidence>
<evidence type="ECO:0000313" key="1">
    <source>
        <dbReference type="EMBL" id="APT74801.1"/>
    </source>
</evidence>
<organism evidence="1 2">
    <name type="scientific">Thermosipho melanesiensis</name>
    <dbReference type="NCBI Taxonomy" id="46541"/>
    <lineage>
        <taxon>Bacteria</taxon>
        <taxon>Thermotogati</taxon>
        <taxon>Thermotogota</taxon>
        <taxon>Thermotogae</taxon>
        <taxon>Thermotogales</taxon>
        <taxon>Fervidobacteriaceae</taxon>
        <taxon>Thermosipho</taxon>
    </lineage>
</organism>
<dbReference type="Proteomes" id="UP000185490">
    <property type="component" value="Chromosome"/>
</dbReference>
<reference evidence="1 2" key="1">
    <citation type="submission" date="2014-02" db="EMBL/GenBank/DDBJ databases">
        <title>Diversity of Thermotogales isolates from hydrothermal vents.</title>
        <authorList>
            <person name="Haverkamp T.H.A."/>
            <person name="Lossouarn J."/>
            <person name="Geslin C."/>
            <person name="Nesbo C.L."/>
        </authorList>
    </citation>
    <scope>NUCLEOTIDE SEQUENCE [LARGE SCALE GENOMIC DNA]</scope>
    <source>
        <strain evidence="1 2">431</strain>
    </source>
</reference>
<keyword evidence="2" id="KW-1185">Reference proteome</keyword>
<accession>A0ABM6GGJ7</accession>
<sequence length="242" mass="28236">MKTTFSSFIINVNIHSILSPNNYHIEEKLTKLPLNYSPINDFIFINDKDKIVFISKGNLYIYSTKEKKTSKIDIIKSEHLKLFKNGSDNIFLIDKNFDIYKIDVDKEKIVNLKSSEEILKNINSLPSIEDIICSNSIYIIVNKNIFEYDTINNVVYPRFNGFNFGKVVSLVVEKFNNLKFIAFKDNSQNIINIAYIDEKENKIKIFYKTSLNNFVSFLESKGIIFVFEKDKYLTFPINKIAN</sequence>
<protein>
    <submittedName>
        <fullName evidence="1">Uncharacterized protein</fullName>
    </submittedName>
</protein>
<dbReference type="RefSeq" id="WP_041425884.1">
    <property type="nucleotide sequence ID" value="NZ_JYCY01000001.1"/>
</dbReference>
<dbReference type="EMBL" id="CP007389">
    <property type="protein sequence ID" value="APT74801.1"/>
    <property type="molecule type" value="Genomic_DNA"/>
</dbReference>
<proteinExistence type="predicted"/>
<gene>
    <name evidence="1" type="ORF">BW47_00955</name>
</gene>